<comment type="caution">
    <text evidence="3">The sequence shown here is derived from an EMBL/GenBank/DDBJ whole genome shotgun (WGS) entry which is preliminary data.</text>
</comment>
<evidence type="ECO:0000256" key="2">
    <source>
        <dbReference type="SAM" id="Phobius"/>
    </source>
</evidence>
<name>A0ABW4FJM9_9PSEU</name>
<evidence type="ECO:0000313" key="4">
    <source>
        <dbReference type="Proteomes" id="UP001597145"/>
    </source>
</evidence>
<reference evidence="4" key="1">
    <citation type="journal article" date="2019" name="Int. J. Syst. Evol. Microbiol.">
        <title>The Global Catalogue of Microorganisms (GCM) 10K type strain sequencing project: providing services to taxonomists for standard genome sequencing and annotation.</title>
        <authorList>
            <consortium name="The Broad Institute Genomics Platform"/>
            <consortium name="The Broad Institute Genome Sequencing Center for Infectious Disease"/>
            <person name="Wu L."/>
            <person name="Ma J."/>
        </authorList>
    </citation>
    <scope>NUCLEOTIDE SEQUENCE [LARGE SCALE GENOMIC DNA]</scope>
    <source>
        <strain evidence="4">JCM 12165</strain>
    </source>
</reference>
<protein>
    <recommendedName>
        <fullName evidence="5">DUF4126 domain-containing protein</fullName>
    </recommendedName>
</protein>
<proteinExistence type="predicted"/>
<keyword evidence="2" id="KW-0812">Transmembrane</keyword>
<keyword evidence="4" id="KW-1185">Reference proteome</keyword>
<keyword evidence="2" id="KW-1133">Transmembrane helix</keyword>
<dbReference type="Proteomes" id="UP001597145">
    <property type="component" value="Unassembled WGS sequence"/>
</dbReference>
<feature type="region of interest" description="Disordered" evidence="1">
    <location>
        <begin position="294"/>
        <end position="320"/>
    </location>
</feature>
<sequence length="320" mass="31727">MNPLASGFLRGAASGAAGTTALVATSYLDSAIRGPRRTPVGLPARLTDAATGVGLGALAGVLRGAGVRLSALVGGTLLGLAAMAASEGPRTVLRIGDPQRGSAPDLVADAVRHLVYGVTTHTTLVGLSRVAERREPLPVTNASALLRAAAIGAASGSRSTAGVAALALTSSPESPGPVASRLGGRTGTALSSLAAAGELVADQLPTTPSRLNPSGLVPRALLGATSAAALARRDGHDPALAGLVAVGAAIGAAVLGVRWRAAAQRRWGSDRPGAVLEDAAAALLAYAGARRDERPAAARRVRRDPGVVPRDTSPDGAARR</sequence>
<dbReference type="RefSeq" id="WP_343975265.1">
    <property type="nucleotide sequence ID" value="NZ_BAAAJG010000008.1"/>
</dbReference>
<gene>
    <name evidence="3" type="ORF">ACFSCY_07040</name>
</gene>
<dbReference type="EMBL" id="JBHUCP010000004">
    <property type="protein sequence ID" value="MFD1529192.1"/>
    <property type="molecule type" value="Genomic_DNA"/>
</dbReference>
<evidence type="ECO:0000313" key="3">
    <source>
        <dbReference type="EMBL" id="MFD1529192.1"/>
    </source>
</evidence>
<evidence type="ECO:0008006" key="5">
    <source>
        <dbReference type="Google" id="ProtNLM"/>
    </source>
</evidence>
<feature type="transmembrane region" description="Helical" evidence="2">
    <location>
        <begin position="239"/>
        <end position="257"/>
    </location>
</feature>
<keyword evidence="2" id="KW-0472">Membrane</keyword>
<organism evidence="3 4">
    <name type="scientific">Pseudonocardia aurantiaca</name>
    <dbReference type="NCBI Taxonomy" id="75290"/>
    <lineage>
        <taxon>Bacteria</taxon>
        <taxon>Bacillati</taxon>
        <taxon>Actinomycetota</taxon>
        <taxon>Actinomycetes</taxon>
        <taxon>Pseudonocardiales</taxon>
        <taxon>Pseudonocardiaceae</taxon>
        <taxon>Pseudonocardia</taxon>
    </lineage>
</organism>
<accession>A0ABW4FJM9</accession>
<evidence type="ECO:0000256" key="1">
    <source>
        <dbReference type="SAM" id="MobiDB-lite"/>
    </source>
</evidence>